<evidence type="ECO:0000256" key="2">
    <source>
        <dbReference type="ARBA" id="ARBA00012438"/>
    </source>
</evidence>
<dbReference type="CDD" id="cd16917">
    <property type="entry name" value="HATPase_UhpB-NarQ-NarX-like"/>
    <property type="match status" value="1"/>
</dbReference>
<dbReference type="RefSeq" id="WP_093934465.1">
    <property type="nucleotide sequence ID" value="NZ_NMQT01000051.1"/>
</dbReference>
<keyword evidence="7" id="KW-0067">ATP-binding</keyword>
<dbReference type="GO" id="GO:0000155">
    <property type="term" value="F:phosphorelay sensor kinase activity"/>
    <property type="evidence" value="ECO:0007669"/>
    <property type="project" value="InterPro"/>
</dbReference>
<keyword evidence="6 11" id="KW-0418">Kinase</keyword>
<organism evidence="11 12">
    <name type="scientific">Amycolatopsis thailandensis</name>
    <dbReference type="NCBI Taxonomy" id="589330"/>
    <lineage>
        <taxon>Bacteria</taxon>
        <taxon>Bacillati</taxon>
        <taxon>Actinomycetota</taxon>
        <taxon>Actinomycetes</taxon>
        <taxon>Pseudonocardiales</taxon>
        <taxon>Pseudonocardiaceae</taxon>
        <taxon>Amycolatopsis</taxon>
    </lineage>
</organism>
<dbReference type="Proteomes" id="UP000215223">
    <property type="component" value="Unassembled WGS sequence"/>
</dbReference>
<evidence type="ECO:0000256" key="9">
    <source>
        <dbReference type="SAM" id="Phobius"/>
    </source>
</evidence>
<dbReference type="PANTHER" id="PTHR24421:SF10">
    <property type="entry name" value="NITRATE_NITRITE SENSOR PROTEIN NARQ"/>
    <property type="match status" value="1"/>
</dbReference>
<evidence type="ECO:0000256" key="6">
    <source>
        <dbReference type="ARBA" id="ARBA00022777"/>
    </source>
</evidence>
<dbReference type="PANTHER" id="PTHR24421">
    <property type="entry name" value="NITRATE/NITRITE SENSOR PROTEIN NARX-RELATED"/>
    <property type="match status" value="1"/>
</dbReference>
<gene>
    <name evidence="11" type="ORF">CFP71_15040</name>
</gene>
<dbReference type="GO" id="GO:0046983">
    <property type="term" value="F:protein dimerization activity"/>
    <property type="evidence" value="ECO:0007669"/>
    <property type="project" value="InterPro"/>
</dbReference>
<comment type="catalytic activity">
    <reaction evidence="1">
        <text>ATP + protein L-histidine = ADP + protein N-phospho-L-histidine.</text>
        <dbReference type="EC" id="2.7.13.3"/>
    </reaction>
</comment>
<dbReference type="InterPro" id="IPR011712">
    <property type="entry name" value="Sig_transdc_His_kin_sub3_dim/P"/>
</dbReference>
<keyword evidence="4" id="KW-0808">Transferase</keyword>
<keyword evidence="9" id="KW-1133">Transmembrane helix</keyword>
<dbReference type="OrthoDB" id="227596at2"/>
<feature type="transmembrane region" description="Helical" evidence="9">
    <location>
        <begin position="49"/>
        <end position="67"/>
    </location>
</feature>
<comment type="caution">
    <text evidence="11">The sequence shown here is derived from an EMBL/GenBank/DDBJ whole genome shotgun (WGS) entry which is preliminary data.</text>
</comment>
<evidence type="ECO:0000313" key="12">
    <source>
        <dbReference type="Proteomes" id="UP000215223"/>
    </source>
</evidence>
<proteinExistence type="predicted"/>
<feature type="transmembrane region" description="Helical" evidence="9">
    <location>
        <begin position="73"/>
        <end position="102"/>
    </location>
</feature>
<evidence type="ECO:0000259" key="10">
    <source>
        <dbReference type="Pfam" id="PF07730"/>
    </source>
</evidence>
<dbReference type="Gene3D" id="3.30.565.10">
    <property type="entry name" value="Histidine kinase-like ATPase, C-terminal domain"/>
    <property type="match status" value="1"/>
</dbReference>
<dbReference type="AlphaFoldDB" id="A0A229SB24"/>
<keyword evidence="12" id="KW-1185">Reference proteome</keyword>
<name>A0A229SB24_9PSEU</name>
<dbReference type="EC" id="2.7.13.3" evidence="2"/>
<feature type="transmembrane region" description="Helical" evidence="9">
    <location>
        <begin position="132"/>
        <end position="153"/>
    </location>
</feature>
<evidence type="ECO:0000256" key="3">
    <source>
        <dbReference type="ARBA" id="ARBA00022553"/>
    </source>
</evidence>
<dbReference type="EMBL" id="NMQT01000051">
    <property type="protein sequence ID" value="OXM56133.1"/>
    <property type="molecule type" value="Genomic_DNA"/>
</dbReference>
<dbReference type="GO" id="GO:0016020">
    <property type="term" value="C:membrane"/>
    <property type="evidence" value="ECO:0007669"/>
    <property type="project" value="InterPro"/>
</dbReference>
<dbReference type="InterPro" id="IPR036890">
    <property type="entry name" value="HATPase_C_sf"/>
</dbReference>
<evidence type="ECO:0000256" key="7">
    <source>
        <dbReference type="ARBA" id="ARBA00022840"/>
    </source>
</evidence>
<evidence type="ECO:0000313" key="11">
    <source>
        <dbReference type="EMBL" id="OXM56133.1"/>
    </source>
</evidence>
<accession>A0A229SB24</accession>
<feature type="domain" description="Signal transduction histidine kinase subgroup 3 dimerisation and phosphoacceptor" evidence="10">
    <location>
        <begin position="188"/>
        <end position="252"/>
    </location>
</feature>
<sequence>MDGTDVARRTLRERVPDRVVDGSLFVVTAAIVLAAASRRGAVPATLPDWVLYTDWILGALGCVALWWRRRFPVVLAAALILLSVLSEAVSTPAIVALFTVAVHRSARTTMVLCLASLAALTGHQLIRPESVASQAMLFVVIVLGHVAVVTWGLSVRHRRELVATLRERAEAARVETRLRAERSHHEARASLARDMHDVLGHRLSLLSVHAGALAFSQGATAEDTARASEVIRENAHRALQELREVIGVLQAPVGELPSPVAEDVLELIEEAVEAGTEVKLRDEAGVTSGARSAPPSQSRVLFRLVQEALTNVRKHAPGASVEIRLTGRPGEHLTAEIVNTSPSAASSPSSGSGSGLRGLAERARLGEGGLDYGPADSGGWRVRMWLPWPR</sequence>
<keyword evidence="3" id="KW-0597">Phosphoprotein</keyword>
<evidence type="ECO:0000256" key="1">
    <source>
        <dbReference type="ARBA" id="ARBA00000085"/>
    </source>
</evidence>
<dbReference type="Gene3D" id="1.20.5.1930">
    <property type="match status" value="1"/>
</dbReference>
<protein>
    <recommendedName>
        <fullName evidence="2">histidine kinase</fullName>
        <ecNumber evidence="2">2.7.13.3</ecNumber>
    </recommendedName>
</protein>
<keyword evidence="9" id="KW-0812">Transmembrane</keyword>
<dbReference type="InterPro" id="IPR050482">
    <property type="entry name" value="Sensor_HK_TwoCompSys"/>
</dbReference>
<feature type="transmembrane region" description="Helical" evidence="9">
    <location>
        <begin position="20"/>
        <end position="37"/>
    </location>
</feature>
<reference evidence="11 12" key="1">
    <citation type="submission" date="2017-07" db="EMBL/GenBank/DDBJ databases">
        <title>Amycolatopsis thailandensis Genome sequencing and assembly.</title>
        <authorList>
            <person name="Kaur N."/>
            <person name="Mayilraj S."/>
        </authorList>
    </citation>
    <scope>NUCLEOTIDE SEQUENCE [LARGE SCALE GENOMIC DNA]</scope>
    <source>
        <strain evidence="11 12">JCM 16380</strain>
    </source>
</reference>
<keyword evidence="8" id="KW-0902">Two-component regulatory system</keyword>
<dbReference type="SUPFAM" id="SSF55874">
    <property type="entry name" value="ATPase domain of HSP90 chaperone/DNA topoisomerase II/histidine kinase"/>
    <property type="match status" value="1"/>
</dbReference>
<evidence type="ECO:0000256" key="5">
    <source>
        <dbReference type="ARBA" id="ARBA00022741"/>
    </source>
</evidence>
<dbReference type="Pfam" id="PF07730">
    <property type="entry name" value="HisKA_3"/>
    <property type="match status" value="1"/>
</dbReference>
<dbReference type="GO" id="GO:0005524">
    <property type="term" value="F:ATP binding"/>
    <property type="evidence" value="ECO:0007669"/>
    <property type="project" value="UniProtKB-KW"/>
</dbReference>
<evidence type="ECO:0000256" key="8">
    <source>
        <dbReference type="ARBA" id="ARBA00023012"/>
    </source>
</evidence>
<keyword evidence="5" id="KW-0547">Nucleotide-binding</keyword>
<evidence type="ECO:0000256" key="4">
    <source>
        <dbReference type="ARBA" id="ARBA00022679"/>
    </source>
</evidence>
<keyword evidence="9" id="KW-0472">Membrane</keyword>